<sequence length="131" mass="15252">MSYQFRYFNYILQYFSHANASSAWRNGREQVITSVIIFNPKYLREKAAYSKGTNNTYLVTQPTDPGNPTSEKQMRMISPTCMETGFVAVYGKQNGIFNYIHGRVRTTQHKIYRHRNHTPIPGSAYRISPIY</sequence>
<dbReference type="VEuPathDB" id="FungiDB:I7I52_07006"/>
<proteinExistence type="predicted"/>
<dbReference type="Proteomes" id="UP000670092">
    <property type="component" value="Unassembled WGS sequence"/>
</dbReference>
<organism evidence="1 2">
    <name type="scientific">Ajellomyces capsulatus</name>
    <name type="common">Darling's disease fungus</name>
    <name type="synonym">Histoplasma capsulatum</name>
    <dbReference type="NCBI Taxonomy" id="5037"/>
    <lineage>
        <taxon>Eukaryota</taxon>
        <taxon>Fungi</taxon>
        <taxon>Dikarya</taxon>
        <taxon>Ascomycota</taxon>
        <taxon>Pezizomycotina</taxon>
        <taxon>Eurotiomycetes</taxon>
        <taxon>Eurotiomycetidae</taxon>
        <taxon>Onygenales</taxon>
        <taxon>Ajellomycetaceae</taxon>
        <taxon>Histoplasma</taxon>
    </lineage>
</organism>
<evidence type="ECO:0000313" key="1">
    <source>
        <dbReference type="EMBL" id="KAG5296374.1"/>
    </source>
</evidence>
<gene>
    <name evidence="1" type="ORF">I7I52_07006</name>
</gene>
<accession>A0A8H8D0B8</accession>
<dbReference type="AlphaFoldDB" id="A0A8H8D0B8"/>
<comment type="caution">
    <text evidence="1">The sequence shown here is derived from an EMBL/GenBank/DDBJ whole genome shotgun (WGS) entry which is preliminary data.</text>
</comment>
<protein>
    <submittedName>
        <fullName evidence="1">Uncharacterized protein</fullName>
    </submittedName>
</protein>
<evidence type="ECO:0000313" key="2">
    <source>
        <dbReference type="Proteomes" id="UP000670092"/>
    </source>
</evidence>
<dbReference type="EMBL" id="JAEVHI010000003">
    <property type="protein sequence ID" value="KAG5296374.1"/>
    <property type="molecule type" value="Genomic_DNA"/>
</dbReference>
<reference evidence="1 2" key="1">
    <citation type="submission" date="2021-01" db="EMBL/GenBank/DDBJ databases">
        <title>Chromosome-level genome assembly of a human fungal pathogen reveals clustering of transcriptionally co-regulated genes.</title>
        <authorList>
            <person name="Voorhies M."/>
            <person name="Cohen S."/>
            <person name="Shea T.P."/>
            <person name="Petrus S."/>
            <person name="Munoz J.F."/>
            <person name="Poplawski S."/>
            <person name="Goldman W.E."/>
            <person name="Michael T."/>
            <person name="Cuomo C.A."/>
            <person name="Sil A."/>
            <person name="Beyhan S."/>
        </authorList>
    </citation>
    <scope>NUCLEOTIDE SEQUENCE [LARGE SCALE GENOMIC DNA]</scope>
    <source>
        <strain evidence="1 2">G184AR</strain>
    </source>
</reference>
<name>A0A8H8D0B8_AJECA</name>